<name>A0A8H6NAA5_9PEZI</name>
<feature type="region of interest" description="Disordered" evidence="1">
    <location>
        <begin position="302"/>
        <end position="326"/>
    </location>
</feature>
<organism evidence="2 3">
    <name type="scientific">Colletotrichum musicola</name>
    <dbReference type="NCBI Taxonomy" id="2175873"/>
    <lineage>
        <taxon>Eukaryota</taxon>
        <taxon>Fungi</taxon>
        <taxon>Dikarya</taxon>
        <taxon>Ascomycota</taxon>
        <taxon>Pezizomycotina</taxon>
        <taxon>Sordariomycetes</taxon>
        <taxon>Hypocreomycetidae</taxon>
        <taxon>Glomerellales</taxon>
        <taxon>Glomerellaceae</taxon>
        <taxon>Colletotrichum</taxon>
        <taxon>Colletotrichum orchidearum species complex</taxon>
    </lineage>
</organism>
<feature type="compositionally biased region" description="Basic residues" evidence="1">
    <location>
        <begin position="207"/>
        <end position="216"/>
    </location>
</feature>
<keyword evidence="3" id="KW-1185">Reference proteome</keyword>
<dbReference type="AlphaFoldDB" id="A0A8H6NAA5"/>
<feature type="region of interest" description="Disordered" evidence="1">
    <location>
        <begin position="207"/>
        <end position="250"/>
    </location>
</feature>
<comment type="caution">
    <text evidence="2">The sequence shown here is derived from an EMBL/GenBank/DDBJ whole genome shotgun (WGS) entry which is preliminary data.</text>
</comment>
<dbReference type="EMBL" id="WIGM01000409">
    <property type="protein sequence ID" value="KAF6826187.1"/>
    <property type="molecule type" value="Genomic_DNA"/>
</dbReference>
<feature type="region of interest" description="Disordered" evidence="1">
    <location>
        <begin position="93"/>
        <end position="126"/>
    </location>
</feature>
<accession>A0A8H6NAA5</accession>
<evidence type="ECO:0000256" key="1">
    <source>
        <dbReference type="SAM" id="MobiDB-lite"/>
    </source>
</evidence>
<dbReference type="OrthoDB" id="4851570at2759"/>
<reference evidence="2" key="1">
    <citation type="journal article" date="2020" name="Phytopathology">
        <title>Genome Sequence Resources of Colletotrichum truncatum, C. plurivorum, C. musicola, and C. sojae: Four Species Pathogenic to Soybean (Glycine max).</title>
        <authorList>
            <person name="Rogerio F."/>
            <person name="Boufleur T.R."/>
            <person name="Ciampi-Guillardi M."/>
            <person name="Sukno S.A."/>
            <person name="Thon M.R."/>
            <person name="Massola Junior N.S."/>
            <person name="Baroncelli R."/>
        </authorList>
    </citation>
    <scope>NUCLEOTIDE SEQUENCE</scope>
    <source>
        <strain evidence="2">LFN0074</strain>
    </source>
</reference>
<evidence type="ECO:0000313" key="2">
    <source>
        <dbReference type="EMBL" id="KAF6826187.1"/>
    </source>
</evidence>
<sequence>MRDVTIDDVGGVDDSVEGDVSADEFVVTLPMEPSAPDSKSVKNRESCMIRNKTLGDFVNNPKCRVTWGPADKGLMRSFLAFFRLSAAAVKRIHSGSSRDRKATEDANDNDGEPEPEQERPKPPPPLSFTMLARRLNINVDALTNEEWAALKRKMLSSMLYTLGELVRSKTLCKTYDTVRGEEGLNWPDEVRNAFLNDEWWGDLTARAHKTPRRRRPPAPVRHNVPPILPPAPQQSQRVPPIQPTPPRERGRLFIQPTPPRERGSPFIQPVARPAALPPNDPPVVPPLVAGPTVVPQLRLEASSGRPRAPYQPHQGRVTHSSTIRQSAGPGVAAVMARSREEQPPHPRPELLDQVREALGDLTAAEESLRQSRDNYVDAHFAALDRLVTRPGIPLAEVYRVLASTAAGPFLPPSTPPRHGQAGFQARPTRMETARDVYAAAYRRREFGIGEIRRILAIVENR</sequence>
<feature type="region of interest" description="Disordered" evidence="1">
    <location>
        <begin position="408"/>
        <end position="428"/>
    </location>
</feature>
<dbReference type="Proteomes" id="UP000639643">
    <property type="component" value="Unassembled WGS sequence"/>
</dbReference>
<gene>
    <name evidence="2" type="ORF">CMUS01_09554</name>
</gene>
<feature type="compositionally biased region" description="Acidic residues" evidence="1">
    <location>
        <begin position="105"/>
        <end position="115"/>
    </location>
</feature>
<evidence type="ECO:0000313" key="3">
    <source>
        <dbReference type="Proteomes" id="UP000639643"/>
    </source>
</evidence>
<proteinExistence type="predicted"/>
<protein>
    <submittedName>
        <fullName evidence="2">Uncharacterized protein</fullName>
    </submittedName>
</protein>